<accession>A0ACC0V4T3</accession>
<protein>
    <submittedName>
        <fullName evidence="1">Uncharacterized protein</fullName>
    </submittedName>
</protein>
<keyword evidence="2" id="KW-1185">Reference proteome</keyword>
<comment type="caution">
    <text evidence="1">The sequence shown here is derived from an EMBL/GenBank/DDBJ whole genome shotgun (WGS) entry which is preliminary data.</text>
</comment>
<organism evidence="1 2">
    <name type="scientific">Trichothecium roseum</name>
    <dbReference type="NCBI Taxonomy" id="47278"/>
    <lineage>
        <taxon>Eukaryota</taxon>
        <taxon>Fungi</taxon>
        <taxon>Dikarya</taxon>
        <taxon>Ascomycota</taxon>
        <taxon>Pezizomycotina</taxon>
        <taxon>Sordariomycetes</taxon>
        <taxon>Hypocreomycetidae</taxon>
        <taxon>Hypocreales</taxon>
        <taxon>Hypocreales incertae sedis</taxon>
        <taxon>Trichothecium</taxon>
    </lineage>
</organism>
<name>A0ACC0V4T3_9HYPO</name>
<reference evidence="1" key="1">
    <citation type="submission" date="2022-10" db="EMBL/GenBank/DDBJ databases">
        <title>Complete Genome of Trichothecium roseum strain YXFP-22015, a Plant Pathogen Isolated from Citrus.</title>
        <authorList>
            <person name="Wang Y."/>
            <person name="Zhu L."/>
        </authorList>
    </citation>
    <scope>NUCLEOTIDE SEQUENCE</scope>
    <source>
        <strain evidence="1">YXFP-22015</strain>
    </source>
</reference>
<evidence type="ECO:0000313" key="1">
    <source>
        <dbReference type="EMBL" id="KAI9901406.1"/>
    </source>
</evidence>
<gene>
    <name evidence="1" type="ORF">N3K66_003223</name>
</gene>
<dbReference type="Proteomes" id="UP001163324">
    <property type="component" value="Chromosome 3"/>
</dbReference>
<evidence type="ECO:0000313" key="2">
    <source>
        <dbReference type="Proteomes" id="UP001163324"/>
    </source>
</evidence>
<proteinExistence type="predicted"/>
<dbReference type="EMBL" id="CM047942">
    <property type="protein sequence ID" value="KAI9901406.1"/>
    <property type="molecule type" value="Genomic_DNA"/>
</dbReference>
<sequence length="673" mass="69136">MATLSEGARFTLLDSNPNANASTNASSSPAPIVTPTSLPIPPGEPVGSIEVTPGDSTVLSVTASPTTPVGGIVQRPTNIFRPGPVPTDAESLPDASGVVSDTATDPQVTDSPADEPAEDPVDDHADDDNEEDPEEDLNDSPPVDEPLATDVDEAPEPVPSSDAAQPLSTDAAALRPSPTEEIESPATDTPGGSISQNPGQTSDNSDKDSPEEGEEGNEEQESVGNNEGSENTDGGSGGNDEGDEASNGGSNNGEPTKSDGSFQELPQETGAGEEDGDGGNAHVTSASGVVVIPMATSTLADGVITTVSLEPTATGDGTMGDVSGDRSGLGDSDDPMSPSSANSSSHKPPTGTIVGGAVGGAAAVALLIFLVWLLRRRRSNKSSLGSPEFERGLPGRAEKTWEFDTGSLGPTPRTTKFAAAISRNVGKIGKALGGSPSRNSINMNRGNSQFFMGAPPVGHNRSGSALDVRASEVPSVKGRARDWWSRAVREPGQASTEAAYHAPRPMEQTHSANNSVSEYSGGLGLALRNSNTNNNNNVDPFSDTNAVRPLRPARPPRPDVDPFADPEGIRPPSSIYHRSRGESLSQPLTSGVARSPSPPSRQSSVGHYTGIDRPKFRSDPFDLELSVGSTMRGSGGSGRDSYTSRVSSLDDWSDPGPDVGASMAGRGGIGRAS</sequence>